<gene>
    <name evidence="1" type="ORF">RPERSI_LOCUS12148</name>
</gene>
<comment type="caution">
    <text evidence="1">The sequence shown here is derived from an EMBL/GenBank/DDBJ whole genome shotgun (WGS) entry which is preliminary data.</text>
</comment>
<proteinExistence type="predicted"/>
<accession>A0ACA9PZY4</accession>
<dbReference type="Proteomes" id="UP000789920">
    <property type="component" value="Unassembled WGS sequence"/>
</dbReference>
<keyword evidence="2" id="KW-1185">Reference proteome</keyword>
<feature type="non-terminal residue" evidence="1">
    <location>
        <position position="264"/>
    </location>
</feature>
<sequence length="264" mass="29885">MSRHRNVRKLKVEEIFEEEYGYEDNEYGAENFEMTLKQKTQMEEGKIKVKSVIGQLEGVTDKDIEDTLWHYFFDTEQTINWLLDKVHKSQAKKQKRSQKQAASNNSQENKDLSINTNNSLLEDEHLCPTTSRTKTPILECSRSVTDLPSKNNRTISCITLWDIWSGHNVNWRRLLNNTKSPVETPIFALKQSCFTRGGLLGGADSETPNSQQRLSSMKPTYASLSDLSSAIPSNSGLQRQGLSLSSLAQESLSHSTGRISLTKL</sequence>
<evidence type="ECO:0000313" key="1">
    <source>
        <dbReference type="EMBL" id="CAG8730886.1"/>
    </source>
</evidence>
<protein>
    <submittedName>
        <fullName evidence="1">17318_t:CDS:1</fullName>
    </submittedName>
</protein>
<organism evidence="1 2">
    <name type="scientific">Racocetra persica</name>
    <dbReference type="NCBI Taxonomy" id="160502"/>
    <lineage>
        <taxon>Eukaryota</taxon>
        <taxon>Fungi</taxon>
        <taxon>Fungi incertae sedis</taxon>
        <taxon>Mucoromycota</taxon>
        <taxon>Glomeromycotina</taxon>
        <taxon>Glomeromycetes</taxon>
        <taxon>Diversisporales</taxon>
        <taxon>Gigasporaceae</taxon>
        <taxon>Racocetra</taxon>
    </lineage>
</organism>
<reference evidence="1" key="1">
    <citation type="submission" date="2021-06" db="EMBL/GenBank/DDBJ databases">
        <authorList>
            <person name="Kallberg Y."/>
            <person name="Tangrot J."/>
            <person name="Rosling A."/>
        </authorList>
    </citation>
    <scope>NUCLEOTIDE SEQUENCE</scope>
    <source>
        <strain evidence="1">MA461A</strain>
    </source>
</reference>
<name>A0ACA9PZY4_9GLOM</name>
<evidence type="ECO:0000313" key="2">
    <source>
        <dbReference type="Proteomes" id="UP000789920"/>
    </source>
</evidence>
<dbReference type="EMBL" id="CAJVQC010025731">
    <property type="protein sequence ID" value="CAG8730886.1"/>
    <property type="molecule type" value="Genomic_DNA"/>
</dbReference>